<dbReference type="CDD" id="cd00383">
    <property type="entry name" value="trans_reg_C"/>
    <property type="match status" value="1"/>
</dbReference>
<dbReference type="PANTHER" id="PTHR48111">
    <property type="entry name" value="REGULATOR OF RPOS"/>
    <property type="match status" value="1"/>
</dbReference>
<protein>
    <submittedName>
        <fullName evidence="10">Response regulator protein</fullName>
    </submittedName>
</protein>
<evidence type="ECO:0000259" key="9">
    <source>
        <dbReference type="PROSITE" id="PS51755"/>
    </source>
</evidence>
<dbReference type="PROSITE" id="PS51755">
    <property type="entry name" value="OMPR_PHOB"/>
    <property type="match status" value="1"/>
</dbReference>
<dbReference type="Gene3D" id="1.10.10.10">
    <property type="entry name" value="Winged helix-like DNA-binding domain superfamily/Winged helix DNA-binding domain"/>
    <property type="match status" value="1"/>
</dbReference>
<dbReference type="SMART" id="SM00862">
    <property type="entry name" value="Trans_reg_C"/>
    <property type="match status" value="1"/>
</dbReference>
<keyword evidence="5" id="KW-0804">Transcription</keyword>
<evidence type="ECO:0000256" key="5">
    <source>
        <dbReference type="ARBA" id="ARBA00023163"/>
    </source>
</evidence>
<dbReference type="Proteomes" id="UP000394068">
    <property type="component" value="Unassembled WGS sequence"/>
</dbReference>
<accession>A0A4U9XI08</accession>
<dbReference type="CDD" id="cd17574">
    <property type="entry name" value="REC_OmpR"/>
    <property type="match status" value="1"/>
</dbReference>
<proteinExistence type="predicted"/>
<dbReference type="RefSeq" id="WP_077322975.1">
    <property type="nucleotide sequence ID" value="NZ_CABEHT010000001.1"/>
</dbReference>
<feature type="DNA-binding region" description="OmpR/PhoB-type" evidence="7">
    <location>
        <begin position="129"/>
        <end position="226"/>
    </location>
</feature>
<organism evidence="10 11">
    <name type="scientific">Streptococcus pseudoporcinus</name>
    <dbReference type="NCBI Taxonomy" id="361101"/>
    <lineage>
        <taxon>Bacteria</taxon>
        <taxon>Bacillati</taxon>
        <taxon>Bacillota</taxon>
        <taxon>Bacilli</taxon>
        <taxon>Lactobacillales</taxon>
        <taxon>Streptococcaceae</taxon>
        <taxon>Streptococcus</taxon>
    </lineage>
</organism>
<dbReference type="InterPro" id="IPR039420">
    <property type="entry name" value="WalR-like"/>
</dbReference>
<dbReference type="InterPro" id="IPR011006">
    <property type="entry name" value="CheY-like_superfamily"/>
</dbReference>
<dbReference type="GO" id="GO:0000976">
    <property type="term" value="F:transcription cis-regulatory region binding"/>
    <property type="evidence" value="ECO:0007669"/>
    <property type="project" value="TreeGrafter"/>
</dbReference>
<reference evidence="10 11" key="1">
    <citation type="submission" date="2019-05" db="EMBL/GenBank/DDBJ databases">
        <authorList>
            <consortium name="Pathogen Informatics"/>
        </authorList>
    </citation>
    <scope>NUCLEOTIDE SEQUENCE [LARGE SCALE GENOMIC DNA]</scope>
    <source>
        <strain evidence="10 11">NCTC5386</strain>
    </source>
</reference>
<evidence type="ECO:0000256" key="2">
    <source>
        <dbReference type="ARBA" id="ARBA00023012"/>
    </source>
</evidence>
<dbReference type="SUPFAM" id="SSF52172">
    <property type="entry name" value="CheY-like"/>
    <property type="match status" value="1"/>
</dbReference>
<dbReference type="Gene3D" id="3.40.50.2300">
    <property type="match status" value="1"/>
</dbReference>
<keyword evidence="1 6" id="KW-0597">Phosphoprotein</keyword>
<dbReference type="PANTHER" id="PTHR48111:SF1">
    <property type="entry name" value="TWO-COMPONENT RESPONSE REGULATOR ORR33"/>
    <property type="match status" value="1"/>
</dbReference>
<keyword evidence="3" id="KW-0805">Transcription regulation</keyword>
<sequence>MTQLIYLADDEKNIRDLLTPFLEHDGFLVKAFENGNLLYQEFLIKKPDLVILDIMMPGTDGLTIMKAIREKDQYLPIIMLTARDSDADFITAFNLGTDDYFTKPFSPIKLSLHVKSLLKRTQALDADKKSIFTYKELSLDSEKRLALLSDNEISLTKTEFDLLLVLIEKPGTAFSREELLSRIWGFEDIESRAVDDTVKRLRKKLSQHQSPVVIETIRGYGFKLSKEVS</sequence>
<dbReference type="EMBL" id="CABEHT010000001">
    <property type="protein sequence ID" value="VTS12415.1"/>
    <property type="molecule type" value="Genomic_DNA"/>
</dbReference>
<evidence type="ECO:0000259" key="8">
    <source>
        <dbReference type="PROSITE" id="PS50110"/>
    </source>
</evidence>
<feature type="modified residue" description="4-aspartylphosphate" evidence="6">
    <location>
        <position position="53"/>
    </location>
</feature>
<dbReference type="GO" id="GO:0032993">
    <property type="term" value="C:protein-DNA complex"/>
    <property type="evidence" value="ECO:0007669"/>
    <property type="project" value="TreeGrafter"/>
</dbReference>
<dbReference type="InterPro" id="IPR036388">
    <property type="entry name" value="WH-like_DNA-bd_sf"/>
</dbReference>
<evidence type="ECO:0000313" key="10">
    <source>
        <dbReference type="EMBL" id="VTS12415.1"/>
    </source>
</evidence>
<dbReference type="InterPro" id="IPR016032">
    <property type="entry name" value="Sig_transdc_resp-reg_C-effctor"/>
</dbReference>
<evidence type="ECO:0000256" key="7">
    <source>
        <dbReference type="PROSITE-ProRule" id="PRU01091"/>
    </source>
</evidence>
<dbReference type="SUPFAM" id="SSF46894">
    <property type="entry name" value="C-terminal effector domain of the bipartite response regulators"/>
    <property type="match status" value="1"/>
</dbReference>
<dbReference type="InterPro" id="IPR001789">
    <property type="entry name" value="Sig_transdc_resp-reg_receiver"/>
</dbReference>
<dbReference type="SMART" id="SM00448">
    <property type="entry name" value="REC"/>
    <property type="match status" value="1"/>
</dbReference>
<dbReference type="Pfam" id="PF00072">
    <property type="entry name" value="Response_reg"/>
    <property type="match status" value="1"/>
</dbReference>
<keyword evidence="4 7" id="KW-0238">DNA-binding</keyword>
<evidence type="ECO:0000256" key="6">
    <source>
        <dbReference type="PROSITE-ProRule" id="PRU00169"/>
    </source>
</evidence>
<dbReference type="GO" id="GO:0000156">
    <property type="term" value="F:phosphorelay response regulator activity"/>
    <property type="evidence" value="ECO:0007669"/>
    <property type="project" value="TreeGrafter"/>
</dbReference>
<evidence type="ECO:0000256" key="3">
    <source>
        <dbReference type="ARBA" id="ARBA00023015"/>
    </source>
</evidence>
<keyword evidence="2" id="KW-0902">Two-component regulatory system</keyword>
<dbReference type="GO" id="GO:0005829">
    <property type="term" value="C:cytosol"/>
    <property type="evidence" value="ECO:0007669"/>
    <property type="project" value="TreeGrafter"/>
</dbReference>
<dbReference type="Pfam" id="PF00486">
    <property type="entry name" value="Trans_reg_C"/>
    <property type="match status" value="1"/>
</dbReference>
<gene>
    <name evidence="10" type="primary">srrA_1</name>
    <name evidence="10" type="ORF">NCTC5386_00225</name>
</gene>
<evidence type="ECO:0000256" key="1">
    <source>
        <dbReference type="ARBA" id="ARBA00022553"/>
    </source>
</evidence>
<feature type="domain" description="OmpR/PhoB-type" evidence="9">
    <location>
        <begin position="129"/>
        <end position="226"/>
    </location>
</feature>
<evidence type="ECO:0000256" key="4">
    <source>
        <dbReference type="ARBA" id="ARBA00023125"/>
    </source>
</evidence>
<dbReference type="AlphaFoldDB" id="A0A4U9XI08"/>
<dbReference type="InterPro" id="IPR001867">
    <property type="entry name" value="OmpR/PhoB-type_DNA-bd"/>
</dbReference>
<dbReference type="PROSITE" id="PS50110">
    <property type="entry name" value="RESPONSE_REGULATORY"/>
    <property type="match status" value="1"/>
</dbReference>
<feature type="domain" description="Response regulatory" evidence="8">
    <location>
        <begin position="4"/>
        <end position="118"/>
    </location>
</feature>
<name>A0A4U9XI08_9STRE</name>
<dbReference type="GO" id="GO:0006355">
    <property type="term" value="P:regulation of DNA-templated transcription"/>
    <property type="evidence" value="ECO:0007669"/>
    <property type="project" value="InterPro"/>
</dbReference>
<evidence type="ECO:0000313" key="11">
    <source>
        <dbReference type="Proteomes" id="UP000394068"/>
    </source>
</evidence>